<dbReference type="PANTHER" id="PTHR43117">
    <property type="entry name" value="OSMOPROTECTANT IMPORT ATP-BINDING PROTEIN OSMV"/>
    <property type="match status" value="1"/>
</dbReference>
<dbReference type="Pfam" id="PF00005">
    <property type="entry name" value="ABC_tran"/>
    <property type="match status" value="1"/>
</dbReference>
<evidence type="ECO:0000256" key="4">
    <source>
        <dbReference type="ARBA" id="ARBA00022840"/>
    </source>
</evidence>
<organism evidence="7 8">
    <name type="scientific">Streptomyces decoyicus</name>
    <dbReference type="NCBI Taxonomy" id="249567"/>
    <lineage>
        <taxon>Bacteria</taxon>
        <taxon>Bacillati</taxon>
        <taxon>Actinomycetota</taxon>
        <taxon>Actinomycetes</taxon>
        <taxon>Kitasatosporales</taxon>
        <taxon>Streptomycetaceae</taxon>
        <taxon>Streptomyces</taxon>
    </lineage>
</organism>
<dbReference type="PANTHER" id="PTHR43117:SF4">
    <property type="entry name" value="OSMOPROTECTANT IMPORT ATP-BINDING PROTEIN OSMV"/>
    <property type="match status" value="1"/>
</dbReference>
<gene>
    <name evidence="7" type="ORF">OG863_18510</name>
</gene>
<dbReference type="InterPro" id="IPR003593">
    <property type="entry name" value="AAA+_ATPase"/>
</dbReference>
<evidence type="ECO:0000259" key="6">
    <source>
        <dbReference type="PROSITE" id="PS50893"/>
    </source>
</evidence>
<feature type="compositionally biased region" description="Low complexity" evidence="5">
    <location>
        <begin position="418"/>
        <end position="449"/>
    </location>
</feature>
<feature type="domain" description="ABC transporter" evidence="6">
    <location>
        <begin position="2"/>
        <end position="237"/>
    </location>
</feature>
<dbReference type="PROSITE" id="PS50893">
    <property type="entry name" value="ABC_TRANSPORTER_2"/>
    <property type="match status" value="1"/>
</dbReference>
<dbReference type="GO" id="GO:0005524">
    <property type="term" value="F:ATP binding"/>
    <property type="evidence" value="ECO:0007669"/>
    <property type="project" value="UniProtKB-KW"/>
</dbReference>
<evidence type="ECO:0000313" key="7">
    <source>
        <dbReference type="EMBL" id="WSB69780.1"/>
    </source>
</evidence>
<dbReference type="InterPro" id="IPR027417">
    <property type="entry name" value="P-loop_NTPase"/>
</dbReference>
<evidence type="ECO:0000256" key="1">
    <source>
        <dbReference type="ARBA" id="ARBA00005417"/>
    </source>
</evidence>
<protein>
    <submittedName>
        <fullName evidence="7">Betaine/proline/choline family ABC transporter ATP-binding protein</fullName>
    </submittedName>
</protein>
<name>A0ABZ1FHA0_9ACTN</name>
<keyword evidence="2" id="KW-0813">Transport</keyword>
<evidence type="ECO:0000256" key="2">
    <source>
        <dbReference type="ARBA" id="ARBA00022448"/>
    </source>
</evidence>
<dbReference type="RefSeq" id="WP_326619317.1">
    <property type="nucleotide sequence ID" value="NZ_CP109106.1"/>
</dbReference>
<dbReference type="SMART" id="SM00382">
    <property type="entry name" value="AAA"/>
    <property type="match status" value="1"/>
</dbReference>
<dbReference type="Proteomes" id="UP001344251">
    <property type="component" value="Chromosome"/>
</dbReference>
<keyword evidence="4 7" id="KW-0067">ATP-binding</keyword>
<dbReference type="SUPFAM" id="SSF54631">
    <property type="entry name" value="CBS-domain pair"/>
    <property type="match status" value="1"/>
</dbReference>
<dbReference type="SUPFAM" id="SSF52540">
    <property type="entry name" value="P-loop containing nucleoside triphosphate hydrolases"/>
    <property type="match status" value="1"/>
</dbReference>
<reference evidence="7 8" key="1">
    <citation type="submission" date="2022-10" db="EMBL/GenBank/DDBJ databases">
        <title>The complete genomes of actinobacterial strains from the NBC collection.</title>
        <authorList>
            <person name="Joergensen T.S."/>
            <person name="Alvarez Arevalo M."/>
            <person name="Sterndorff E.B."/>
            <person name="Faurdal D."/>
            <person name="Vuksanovic O."/>
            <person name="Mourched A.-S."/>
            <person name="Charusanti P."/>
            <person name="Shaw S."/>
            <person name="Blin K."/>
            <person name="Weber T."/>
        </authorList>
    </citation>
    <scope>NUCLEOTIDE SEQUENCE [LARGE SCALE GENOMIC DNA]</scope>
    <source>
        <strain evidence="7 8">NBC 01774</strain>
    </source>
</reference>
<evidence type="ECO:0000313" key="8">
    <source>
        <dbReference type="Proteomes" id="UP001344251"/>
    </source>
</evidence>
<dbReference type="InterPro" id="IPR046342">
    <property type="entry name" value="CBS_dom_sf"/>
</dbReference>
<dbReference type="EMBL" id="CP109106">
    <property type="protein sequence ID" value="WSB69780.1"/>
    <property type="molecule type" value="Genomic_DNA"/>
</dbReference>
<feature type="region of interest" description="Disordered" evidence="5">
    <location>
        <begin position="383"/>
        <end position="449"/>
    </location>
</feature>
<evidence type="ECO:0000256" key="3">
    <source>
        <dbReference type="ARBA" id="ARBA00022741"/>
    </source>
</evidence>
<evidence type="ECO:0000256" key="5">
    <source>
        <dbReference type="SAM" id="MobiDB-lite"/>
    </source>
</evidence>
<dbReference type="InterPro" id="IPR017871">
    <property type="entry name" value="ABC_transporter-like_CS"/>
</dbReference>
<sequence length="449" mass="47010">MIRFEHVTKSYPDGTTAVDDLTFEVAEGELVTLVGPSGCGKTTTMKMVNRLIEPTSGRILLDGEDISALDPVRLRRRIGYVIQQVGLFPHKTVLDNTATVPHLLGRPRTKARARAAELLDLVGLDPSTYGDRYPDQLSGGQRQRVGVARALAADPPVLLMDEPFGAVDPVVREHLQNEFLRLQSTLRKTVLFVTHDIEEAVRLGDRIAVYGAGRIEQFDTPATVLGAPATPYTAEFVGADRGLKRLSVTPVEPGDLEQPPVVRLDDPAAGAADRLAADGASWAVVLEADGSLHGWVPAAALTGSAEASGQGPGPVGAQRTPKGSTVRAHARRMDARLPLGAPLKQALSTMLQHDAGWVAVQDGERYLGVLTPARLHSALRRSTTADAANVPRGEISLDTVPGPGGAVPGLGDSGPGPGRTAPGTDADATATGTEATATGAKATAPRADA</sequence>
<dbReference type="PROSITE" id="PS00211">
    <property type="entry name" value="ABC_TRANSPORTER_1"/>
    <property type="match status" value="1"/>
</dbReference>
<accession>A0ABZ1FHA0</accession>
<dbReference type="InterPro" id="IPR003439">
    <property type="entry name" value="ABC_transporter-like_ATP-bd"/>
</dbReference>
<proteinExistence type="inferred from homology"/>
<feature type="compositionally biased region" description="Gly residues" evidence="5">
    <location>
        <begin position="402"/>
        <end position="417"/>
    </location>
</feature>
<dbReference type="Gene3D" id="3.40.50.300">
    <property type="entry name" value="P-loop containing nucleotide triphosphate hydrolases"/>
    <property type="match status" value="1"/>
</dbReference>
<comment type="similarity">
    <text evidence="1">Belongs to the ABC transporter superfamily.</text>
</comment>
<keyword evidence="8" id="KW-1185">Reference proteome</keyword>
<dbReference type="CDD" id="cd03295">
    <property type="entry name" value="ABC_OpuCA_Osmoprotection"/>
    <property type="match status" value="1"/>
</dbReference>
<keyword evidence="3" id="KW-0547">Nucleotide-binding</keyword>